<dbReference type="InterPro" id="IPR050767">
    <property type="entry name" value="Sel1_AlgK"/>
</dbReference>
<dbReference type="Gene3D" id="1.25.40.10">
    <property type="entry name" value="Tetratricopeptide repeat domain"/>
    <property type="match status" value="1"/>
</dbReference>
<reference evidence="3 4" key="1">
    <citation type="submission" date="2024-04" db="EMBL/GenBank/DDBJ databases">
        <title>Tritrichomonas musculus Genome.</title>
        <authorList>
            <person name="Alves-Ferreira E."/>
            <person name="Grigg M."/>
            <person name="Lorenzi H."/>
            <person name="Galac M."/>
        </authorList>
    </citation>
    <scope>NUCLEOTIDE SEQUENCE [LARGE SCALE GENOMIC DNA]</scope>
    <source>
        <strain evidence="3 4">EAF2021</strain>
    </source>
</reference>
<dbReference type="PANTHER" id="PTHR11102">
    <property type="entry name" value="SEL-1-LIKE PROTEIN"/>
    <property type="match status" value="1"/>
</dbReference>
<dbReference type="Proteomes" id="UP001470230">
    <property type="component" value="Unassembled WGS sequence"/>
</dbReference>
<name>A0ABR2HGL5_9EUKA</name>
<dbReference type="SMART" id="SM00671">
    <property type="entry name" value="SEL1"/>
    <property type="match status" value="3"/>
</dbReference>
<sequence>MFTINELKNLRIKPRRSYKYPSNVSNQNKSIQSVAEKPTSRYYSVPESIPSNDYFSKSTCSAKPDLISDTCQTSQGKTLINSIFSSSAYNPKVIRPISSPAKDNSTPNPSISHVHLPDAPTTVSRPTSPRYTATPTTDMTKSGRLSSRRSKRARITSARSNCQNALKKFPSEKIKNHVHFSAVSIQHPPSQNDANKYHKFGVHLLYDTNERKRASVYLKKSADLGNVKAALLYGTMLKDGDGVEKDDGQAAHYLKIAADAGIIDAMRNYALMCKTGSGVEYSMNEAVRYFQAAADLGDMESARQIVKILENGFPFLLGRRESAKYYKMLADKGDADALSKYNAIVAKFRK</sequence>
<dbReference type="Pfam" id="PF08238">
    <property type="entry name" value="Sel1"/>
    <property type="match status" value="2"/>
</dbReference>
<comment type="similarity">
    <text evidence="1">Belongs to the sel-1 family.</text>
</comment>
<feature type="compositionally biased region" description="Polar residues" evidence="2">
    <location>
        <begin position="101"/>
        <end position="111"/>
    </location>
</feature>
<evidence type="ECO:0000256" key="1">
    <source>
        <dbReference type="ARBA" id="ARBA00038101"/>
    </source>
</evidence>
<evidence type="ECO:0000256" key="2">
    <source>
        <dbReference type="SAM" id="MobiDB-lite"/>
    </source>
</evidence>
<feature type="compositionally biased region" description="Polar residues" evidence="2">
    <location>
        <begin position="121"/>
        <end position="140"/>
    </location>
</feature>
<dbReference type="InterPro" id="IPR011990">
    <property type="entry name" value="TPR-like_helical_dom_sf"/>
</dbReference>
<organism evidence="3 4">
    <name type="scientific">Tritrichomonas musculus</name>
    <dbReference type="NCBI Taxonomy" id="1915356"/>
    <lineage>
        <taxon>Eukaryota</taxon>
        <taxon>Metamonada</taxon>
        <taxon>Parabasalia</taxon>
        <taxon>Tritrichomonadida</taxon>
        <taxon>Tritrichomonadidae</taxon>
        <taxon>Tritrichomonas</taxon>
    </lineage>
</organism>
<dbReference type="EMBL" id="JAPFFF010000028">
    <property type="protein sequence ID" value="KAK8846926.1"/>
    <property type="molecule type" value="Genomic_DNA"/>
</dbReference>
<evidence type="ECO:0000313" key="4">
    <source>
        <dbReference type="Proteomes" id="UP001470230"/>
    </source>
</evidence>
<evidence type="ECO:0000313" key="3">
    <source>
        <dbReference type="EMBL" id="KAK8846926.1"/>
    </source>
</evidence>
<accession>A0ABR2HGL5</accession>
<comment type="caution">
    <text evidence="3">The sequence shown here is derived from an EMBL/GenBank/DDBJ whole genome shotgun (WGS) entry which is preliminary data.</text>
</comment>
<gene>
    <name evidence="3" type="ORF">M9Y10_019495</name>
</gene>
<keyword evidence="4" id="KW-1185">Reference proteome</keyword>
<dbReference type="PANTHER" id="PTHR11102:SF160">
    <property type="entry name" value="ERAD-ASSOCIATED E3 UBIQUITIN-PROTEIN LIGASE COMPONENT HRD3"/>
    <property type="match status" value="1"/>
</dbReference>
<protein>
    <recommendedName>
        <fullName evidence="5">HCP-like protein</fullName>
    </recommendedName>
</protein>
<dbReference type="SUPFAM" id="SSF81901">
    <property type="entry name" value="HCP-like"/>
    <property type="match status" value="1"/>
</dbReference>
<proteinExistence type="inferred from homology"/>
<dbReference type="InterPro" id="IPR006597">
    <property type="entry name" value="Sel1-like"/>
</dbReference>
<evidence type="ECO:0008006" key="5">
    <source>
        <dbReference type="Google" id="ProtNLM"/>
    </source>
</evidence>
<feature type="region of interest" description="Disordered" evidence="2">
    <location>
        <begin position="95"/>
        <end position="158"/>
    </location>
</feature>